<dbReference type="STRING" id="401053.AciPR4_0964"/>
<evidence type="ECO:0000256" key="13">
    <source>
        <dbReference type="SAM" id="SignalP"/>
    </source>
</evidence>
<dbReference type="SUPFAM" id="SSF143631">
    <property type="entry name" value="ApbE-like"/>
    <property type="match status" value="1"/>
</dbReference>
<dbReference type="EC" id="2.7.1.180" evidence="1 10"/>
<organism evidence="14 15">
    <name type="scientific">Terriglobus saanensis (strain ATCC BAA-1853 / DSM 23119 / SP1PR4)</name>
    <dbReference type="NCBI Taxonomy" id="401053"/>
    <lineage>
        <taxon>Bacteria</taxon>
        <taxon>Pseudomonadati</taxon>
        <taxon>Acidobacteriota</taxon>
        <taxon>Terriglobia</taxon>
        <taxon>Terriglobales</taxon>
        <taxon>Acidobacteriaceae</taxon>
        <taxon>Terriglobus</taxon>
    </lineage>
</organism>
<dbReference type="AlphaFoldDB" id="E8V894"/>
<evidence type="ECO:0000256" key="4">
    <source>
        <dbReference type="ARBA" id="ARBA00022679"/>
    </source>
</evidence>
<dbReference type="Pfam" id="PF02424">
    <property type="entry name" value="ApbE"/>
    <property type="match status" value="1"/>
</dbReference>
<evidence type="ECO:0000256" key="5">
    <source>
        <dbReference type="ARBA" id="ARBA00022723"/>
    </source>
</evidence>
<keyword evidence="14" id="KW-0449">Lipoprotein</keyword>
<dbReference type="InterPro" id="IPR003374">
    <property type="entry name" value="ApbE-like_sf"/>
</dbReference>
<evidence type="ECO:0000256" key="2">
    <source>
        <dbReference type="ARBA" id="ARBA00016337"/>
    </source>
</evidence>
<evidence type="ECO:0000256" key="12">
    <source>
        <dbReference type="SAM" id="MobiDB-lite"/>
    </source>
</evidence>
<keyword evidence="5 10" id="KW-0479">Metal-binding</keyword>
<dbReference type="EMBL" id="CP002467">
    <property type="protein sequence ID" value="ADV81797.1"/>
    <property type="molecule type" value="Genomic_DNA"/>
</dbReference>
<keyword evidence="3 10" id="KW-0285">Flavoprotein</keyword>
<evidence type="ECO:0000256" key="8">
    <source>
        <dbReference type="ARBA" id="ARBA00031306"/>
    </source>
</evidence>
<feature type="binding site" evidence="11">
    <location>
        <position position="178"/>
    </location>
    <ligand>
        <name>Mg(2+)</name>
        <dbReference type="ChEBI" id="CHEBI:18420"/>
    </ligand>
</feature>
<keyword evidence="7 10" id="KW-0460">Magnesium</keyword>
<dbReference type="KEGG" id="tsa:AciPR4_0964"/>
<evidence type="ECO:0000256" key="1">
    <source>
        <dbReference type="ARBA" id="ARBA00011955"/>
    </source>
</evidence>
<evidence type="ECO:0000313" key="15">
    <source>
        <dbReference type="Proteomes" id="UP000006844"/>
    </source>
</evidence>
<evidence type="ECO:0000256" key="9">
    <source>
        <dbReference type="ARBA" id="ARBA00048540"/>
    </source>
</evidence>
<feature type="region of interest" description="Disordered" evidence="12">
    <location>
        <begin position="343"/>
        <end position="367"/>
    </location>
</feature>
<keyword evidence="6 10" id="KW-0274">FAD</keyword>
<reference evidence="14 15" key="1">
    <citation type="journal article" date="2012" name="Stand. Genomic Sci.">
        <title>Complete genome sequence of Terriglobus saanensis type strain SP1PR4(T), an Acidobacteria from tundra soil.</title>
        <authorList>
            <person name="Rawat S.R."/>
            <person name="Mannisto M.K."/>
            <person name="Starovoytov V."/>
            <person name="Goodwin L."/>
            <person name="Nolan M."/>
            <person name="Hauser L."/>
            <person name="Land M."/>
            <person name="Davenport K.W."/>
            <person name="Woyke T."/>
            <person name="Haggblom M.M."/>
        </authorList>
    </citation>
    <scope>NUCLEOTIDE SEQUENCE</scope>
    <source>
        <strain evidence="15">ATCC BAA-1853 / DSM 23119 / SP1PR4</strain>
    </source>
</reference>
<accession>E8V894</accession>
<dbReference type="RefSeq" id="WP_013567530.1">
    <property type="nucleotide sequence ID" value="NC_014963.1"/>
</dbReference>
<dbReference type="Gene3D" id="3.10.520.10">
    <property type="entry name" value="ApbE-like domains"/>
    <property type="match status" value="1"/>
</dbReference>
<keyword evidence="15" id="KW-1185">Reference proteome</keyword>
<evidence type="ECO:0000313" key="14">
    <source>
        <dbReference type="EMBL" id="ADV81797.1"/>
    </source>
</evidence>
<dbReference type="PANTHER" id="PTHR30040">
    <property type="entry name" value="THIAMINE BIOSYNTHESIS LIPOPROTEIN APBE"/>
    <property type="match status" value="1"/>
</dbReference>
<dbReference type="InterPro" id="IPR024932">
    <property type="entry name" value="ApbE"/>
</dbReference>
<name>E8V894_TERSS</name>
<evidence type="ECO:0000256" key="3">
    <source>
        <dbReference type="ARBA" id="ARBA00022630"/>
    </source>
</evidence>
<feature type="chain" id="PRO_5039930371" description="FAD:protein FMN transferase" evidence="13">
    <location>
        <begin position="25"/>
        <end position="367"/>
    </location>
</feature>
<feature type="signal peptide" evidence="13">
    <location>
        <begin position="1"/>
        <end position="24"/>
    </location>
</feature>
<comment type="cofactor">
    <cofactor evidence="11">
        <name>Mg(2+)</name>
        <dbReference type="ChEBI" id="CHEBI:18420"/>
    </cofactor>
    <cofactor evidence="11">
        <name>Mn(2+)</name>
        <dbReference type="ChEBI" id="CHEBI:29035"/>
    </cofactor>
    <text evidence="11">Magnesium. Can also use manganese.</text>
</comment>
<protein>
    <recommendedName>
        <fullName evidence="2 10">FAD:protein FMN transferase</fullName>
        <ecNumber evidence="1 10">2.7.1.180</ecNumber>
    </recommendedName>
    <alternativeName>
        <fullName evidence="8 10">Flavin transferase</fullName>
    </alternativeName>
</protein>
<gene>
    <name evidence="14" type="ordered locus">AciPR4_0964</name>
</gene>
<dbReference type="GO" id="GO:0016740">
    <property type="term" value="F:transferase activity"/>
    <property type="evidence" value="ECO:0007669"/>
    <property type="project" value="UniProtKB-UniRule"/>
</dbReference>
<dbReference type="HOGENOM" id="CLU_044403_2_1_0"/>
<evidence type="ECO:0000256" key="10">
    <source>
        <dbReference type="PIRNR" id="PIRNR006268"/>
    </source>
</evidence>
<evidence type="ECO:0000256" key="7">
    <source>
        <dbReference type="ARBA" id="ARBA00022842"/>
    </source>
</evidence>
<dbReference type="PANTHER" id="PTHR30040:SF2">
    <property type="entry name" value="FAD:PROTEIN FMN TRANSFERASE"/>
    <property type="match status" value="1"/>
</dbReference>
<keyword evidence="13" id="KW-0732">Signal</keyword>
<evidence type="ECO:0000256" key="11">
    <source>
        <dbReference type="PIRSR" id="PIRSR006268-2"/>
    </source>
</evidence>
<sequence>MMRLGYFSLLVCLCFLSASPSTRAASTHQHLFTSTHPAMGTTYSLFVYTSDARRAKQLSDDVWDEIDRIEDLLSNYRETSELSRINHLAADAPITTDPETFRFLSEAQHWSSTSNGAFDITVGKLMRAWGFFRSSGHIPSDAELATVRQETGWEKMRLEPENRSVRFLSPGLELDPGGIGKGFAVNAAAAILRREGVRSALLSAGSSTLYAIGAPPHRTGWRVVVPDPVQGNPPLSVIFLRDESVSSANCTEKNFILNGHLYCHIMDPSTLRPVEGMLRVSVIHPNATASDALSNVVFVKRPGESLKVLARSAPQSRAIIVSGDSSNPTCTVFRWTAKLSPRCGPAQHAEIPTLSSRSAAKGSASRY</sequence>
<proteinExistence type="inferred from homology"/>
<feature type="compositionally biased region" description="Low complexity" evidence="12">
    <location>
        <begin position="355"/>
        <end position="367"/>
    </location>
</feature>
<dbReference type="eggNOG" id="COG1477">
    <property type="taxonomic scope" value="Bacteria"/>
</dbReference>
<comment type="catalytic activity">
    <reaction evidence="9 10">
        <text>L-threonyl-[protein] + FAD = FMN-L-threonyl-[protein] + AMP + H(+)</text>
        <dbReference type="Rhea" id="RHEA:36847"/>
        <dbReference type="Rhea" id="RHEA-COMP:11060"/>
        <dbReference type="Rhea" id="RHEA-COMP:11061"/>
        <dbReference type="ChEBI" id="CHEBI:15378"/>
        <dbReference type="ChEBI" id="CHEBI:30013"/>
        <dbReference type="ChEBI" id="CHEBI:57692"/>
        <dbReference type="ChEBI" id="CHEBI:74257"/>
        <dbReference type="ChEBI" id="CHEBI:456215"/>
        <dbReference type="EC" id="2.7.1.180"/>
    </reaction>
</comment>
<dbReference type="Proteomes" id="UP000006844">
    <property type="component" value="Chromosome"/>
</dbReference>
<evidence type="ECO:0000256" key="6">
    <source>
        <dbReference type="ARBA" id="ARBA00022827"/>
    </source>
</evidence>
<comment type="similarity">
    <text evidence="10">Belongs to the ApbE family.</text>
</comment>
<dbReference type="OrthoDB" id="9778595at2"/>
<dbReference type="GO" id="GO:0046872">
    <property type="term" value="F:metal ion binding"/>
    <property type="evidence" value="ECO:0007669"/>
    <property type="project" value="UniProtKB-UniRule"/>
</dbReference>
<keyword evidence="4 10" id="KW-0808">Transferase</keyword>
<dbReference type="PIRSF" id="PIRSF006268">
    <property type="entry name" value="ApbE"/>
    <property type="match status" value="1"/>
</dbReference>
<feature type="binding site" evidence="11">
    <location>
        <position position="291"/>
    </location>
    <ligand>
        <name>Mg(2+)</name>
        <dbReference type="ChEBI" id="CHEBI:18420"/>
    </ligand>
</feature>